<dbReference type="EMBL" id="DVGY01000087">
    <property type="protein sequence ID" value="HIR40968.1"/>
    <property type="molecule type" value="Genomic_DNA"/>
</dbReference>
<evidence type="ECO:0000313" key="2">
    <source>
        <dbReference type="EMBL" id="HIR40968.1"/>
    </source>
</evidence>
<proteinExistence type="predicted"/>
<dbReference type="AlphaFoldDB" id="A0A9D1DCM3"/>
<organism evidence="2 3">
    <name type="scientific">Candidatus Egerieicola pullicola</name>
    <dbReference type="NCBI Taxonomy" id="2840775"/>
    <lineage>
        <taxon>Bacteria</taxon>
        <taxon>Bacillati</taxon>
        <taxon>Bacillota</taxon>
        <taxon>Clostridia</taxon>
        <taxon>Eubacteriales</taxon>
        <taxon>Oscillospiraceae</taxon>
        <taxon>Oscillospiraceae incertae sedis</taxon>
        <taxon>Candidatus Egerieicola</taxon>
    </lineage>
</organism>
<comment type="caution">
    <text evidence="2">The sequence shown here is derived from an EMBL/GenBank/DDBJ whole genome shotgun (WGS) entry which is preliminary data.</text>
</comment>
<sequence length="123" mass="14683">MTTKKGHFLRFSLTHAECGYDHVQVYAVYSGIKDHPRGNCKVEYWVRFEDYGFMSLMFTEILSVTKETMLDKIKAHLFRHLEEQIREYDYTIRLLEQSQQEHPLPEDEFEGLAPYLEEADKED</sequence>
<name>A0A9D1DCM3_9FIRM</name>
<feature type="region of interest" description="Disordered" evidence="1">
    <location>
        <begin position="100"/>
        <end position="123"/>
    </location>
</feature>
<reference evidence="2" key="1">
    <citation type="submission" date="2020-10" db="EMBL/GenBank/DDBJ databases">
        <authorList>
            <person name="Gilroy R."/>
        </authorList>
    </citation>
    <scope>NUCLEOTIDE SEQUENCE</scope>
    <source>
        <strain evidence="2">CHK184-25365</strain>
    </source>
</reference>
<accession>A0A9D1DCM3</accession>
<reference evidence="2" key="2">
    <citation type="journal article" date="2021" name="PeerJ">
        <title>Extensive microbial diversity within the chicken gut microbiome revealed by metagenomics and culture.</title>
        <authorList>
            <person name="Gilroy R."/>
            <person name="Ravi A."/>
            <person name="Getino M."/>
            <person name="Pursley I."/>
            <person name="Horton D.L."/>
            <person name="Alikhan N.F."/>
            <person name="Baker D."/>
            <person name="Gharbi K."/>
            <person name="Hall N."/>
            <person name="Watson M."/>
            <person name="Adriaenssens E.M."/>
            <person name="Foster-Nyarko E."/>
            <person name="Jarju S."/>
            <person name="Secka A."/>
            <person name="Antonio M."/>
            <person name="Oren A."/>
            <person name="Chaudhuri R.R."/>
            <person name="La Ragione R."/>
            <person name="Hildebrand F."/>
            <person name="Pallen M.J."/>
        </authorList>
    </citation>
    <scope>NUCLEOTIDE SEQUENCE</scope>
    <source>
        <strain evidence="2">CHK184-25365</strain>
    </source>
</reference>
<protein>
    <submittedName>
        <fullName evidence="2">Uncharacterized protein</fullName>
    </submittedName>
</protein>
<gene>
    <name evidence="2" type="ORF">IAB36_03970</name>
</gene>
<dbReference type="Proteomes" id="UP000886749">
    <property type="component" value="Unassembled WGS sequence"/>
</dbReference>
<evidence type="ECO:0000313" key="3">
    <source>
        <dbReference type="Proteomes" id="UP000886749"/>
    </source>
</evidence>
<evidence type="ECO:0000256" key="1">
    <source>
        <dbReference type="SAM" id="MobiDB-lite"/>
    </source>
</evidence>